<name>A0AA96EMS8_9VIRU</name>
<dbReference type="Pfam" id="PF00646">
    <property type="entry name" value="F-box"/>
    <property type="match status" value="1"/>
</dbReference>
<dbReference type="SUPFAM" id="SSF140860">
    <property type="entry name" value="Pseudo ankyrin repeat-like"/>
    <property type="match status" value="1"/>
</dbReference>
<gene>
    <name evidence="2" type="ORF">MarFTMF_382</name>
</gene>
<evidence type="ECO:0000313" key="2">
    <source>
        <dbReference type="EMBL" id="WNL49898.1"/>
    </source>
</evidence>
<reference evidence="2" key="1">
    <citation type="submission" date="2023-07" db="EMBL/GenBank/DDBJ databases">
        <authorList>
            <person name="Xia Y."/>
        </authorList>
    </citation>
    <scope>NUCLEOTIDE SEQUENCE</scope>
    <source>
        <strain evidence="2">F</strain>
    </source>
</reference>
<evidence type="ECO:0000259" key="1">
    <source>
        <dbReference type="Pfam" id="PF00646"/>
    </source>
</evidence>
<dbReference type="EMBL" id="OR343188">
    <property type="protein sequence ID" value="WNL49898.1"/>
    <property type="molecule type" value="Genomic_DNA"/>
</dbReference>
<sequence length="228" mass="26604">MGNFGKFVEIFLHSKILKWSECVWSFSFTIMSSTLVFNNIALTENILSFLDEGQVFPCSFVSKTLRAACLNREDWEDMEEQMAMFSAIAEGSVSLVKFLVEKLNFPVEERLFDIAAPYGNIEIFDYLYSLECFPEPYHYERLCRSASIKAFDWLLEKGVEPEDSYWLECAIKHNRLDVIRWCKRKKIQVDAKQLAKLAINSGRIRIFEWVLSRYGSELDAEALRKGRK</sequence>
<dbReference type="InterPro" id="IPR036770">
    <property type="entry name" value="Ankyrin_rpt-contain_sf"/>
</dbReference>
<dbReference type="Gene3D" id="1.25.40.20">
    <property type="entry name" value="Ankyrin repeat-containing domain"/>
    <property type="match status" value="1"/>
</dbReference>
<dbReference type="InterPro" id="IPR001810">
    <property type="entry name" value="F-box_dom"/>
</dbReference>
<organism evidence="2">
    <name type="scientific">Marseillevirus sp</name>
    <dbReference type="NCBI Taxonomy" id="2809551"/>
    <lineage>
        <taxon>Viruses</taxon>
        <taxon>Varidnaviria</taxon>
        <taxon>Bamfordvirae</taxon>
        <taxon>Nucleocytoviricota</taxon>
        <taxon>Megaviricetes</taxon>
        <taxon>Pimascovirales</taxon>
        <taxon>Pimascovirales incertae sedis</taxon>
        <taxon>Marseilleviridae</taxon>
        <taxon>Marseillevirus</taxon>
    </lineage>
</organism>
<protein>
    <recommendedName>
        <fullName evidence="1">F-box domain-containing protein</fullName>
    </recommendedName>
</protein>
<feature type="domain" description="F-box" evidence="1">
    <location>
        <begin position="43"/>
        <end position="76"/>
    </location>
</feature>
<accession>A0AA96EMS8</accession>
<proteinExistence type="predicted"/>